<feature type="compositionally biased region" description="Basic and acidic residues" evidence="5">
    <location>
        <begin position="255"/>
        <end position="300"/>
    </location>
</feature>
<protein>
    <submittedName>
        <fullName evidence="9">CD48 antigen</fullName>
    </submittedName>
</protein>
<keyword evidence="2 7" id="KW-0732">Signal</keyword>
<evidence type="ECO:0000256" key="1">
    <source>
        <dbReference type="ARBA" id="ARBA00004370"/>
    </source>
</evidence>
<keyword evidence="6" id="KW-1133">Transmembrane helix</keyword>
<dbReference type="InterPro" id="IPR013783">
    <property type="entry name" value="Ig-like_fold"/>
</dbReference>
<dbReference type="GeneID" id="102373081"/>
<dbReference type="InParanoid" id="A0A1U7S6W2"/>
<dbReference type="Gene3D" id="2.60.40.10">
    <property type="entry name" value="Immunoglobulins"/>
    <property type="match status" value="1"/>
</dbReference>
<dbReference type="InterPro" id="IPR036179">
    <property type="entry name" value="Ig-like_dom_sf"/>
</dbReference>
<sequence>MGLMLMVLALCAPAGFAQCQVKVSGFLGTRNVFSPTFEGKIKEITWKKESNKVAEWSGQVVQYYGSFMSGRARLDSLSGSLTIQRAQDGDAGTYEVEILAEDGDSSSSGKIQRCRFDFSVTGPLLPPDLNCTVVGNKLHIFCHTDISKELTYSWHYSNMDELIGQNNTAELPLTADRSQKIYCIIKVSGAGINGSLSLDVCPEVNLIQPRGRNGFIALLFFVAVLITLIVTAIFLQKKGLLPGWISSRLPGGKARHPEEQYTNKPETEPIHQIKNEQDSEAEDGKTPDKSEEDASGKDMKQPAVEDQPELVSSSDK</sequence>
<evidence type="ECO:0000256" key="3">
    <source>
        <dbReference type="ARBA" id="ARBA00023136"/>
    </source>
</evidence>
<feature type="transmembrane region" description="Helical" evidence="6">
    <location>
        <begin position="215"/>
        <end position="235"/>
    </location>
</feature>
<comment type="subcellular location">
    <subcellularLocation>
        <location evidence="1">Membrane</location>
    </subcellularLocation>
</comment>
<dbReference type="STRING" id="38654.A0A1U7S6W2"/>
<evidence type="ECO:0000313" key="8">
    <source>
        <dbReference type="Proteomes" id="UP000189705"/>
    </source>
</evidence>
<evidence type="ECO:0000256" key="4">
    <source>
        <dbReference type="ARBA" id="ARBA00023180"/>
    </source>
</evidence>
<keyword evidence="6" id="KW-0812">Transmembrane</keyword>
<dbReference type="PANTHER" id="PTHR12080:SF48">
    <property type="entry name" value="IMMUNOGLOBULIN SUBTYPE DOMAIN-CONTAINING PROTEIN"/>
    <property type="match status" value="1"/>
</dbReference>
<accession>A0A1U7S6W2</accession>
<organism evidence="8 9">
    <name type="scientific">Alligator sinensis</name>
    <name type="common">Chinese alligator</name>
    <dbReference type="NCBI Taxonomy" id="38654"/>
    <lineage>
        <taxon>Eukaryota</taxon>
        <taxon>Metazoa</taxon>
        <taxon>Chordata</taxon>
        <taxon>Craniata</taxon>
        <taxon>Vertebrata</taxon>
        <taxon>Euteleostomi</taxon>
        <taxon>Archelosauria</taxon>
        <taxon>Archosauria</taxon>
        <taxon>Crocodylia</taxon>
        <taxon>Alligatoridae</taxon>
        <taxon>Alligatorinae</taxon>
        <taxon>Alligator</taxon>
    </lineage>
</organism>
<keyword evidence="3 6" id="KW-0472">Membrane</keyword>
<dbReference type="AlphaFoldDB" id="A0A1U7S6W2"/>
<evidence type="ECO:0000256" key="6">
    <source>
        <dbReference type="SAM" id="Phobius"/>
    </source>
</evidence>
<evidence type="ECO:0000256" key="5">
    <source>
        <dbReference type="SAM" id="MobiDB-lite"/>
    </source>
</evidence>
<evidence type="ECO:0000313" key="9">
    <source>
        <dbReference type="RefSeq" id="XP_006030233.1"/>
    </source>
</evidence>
<dbReference type="OrthoDB" id="9427418at2759"/>
<proteinExistence type="predicted"/>
<dbReference type="KEGG" id="asn:102373081"/>
<dbReference type="RefSeq" id="XP_006030233.1">
    <property type="nucleotide sequence ID" value="XM_006030171.3"/>
</dbReference>
<dbReference type="InterPro" id="IPR015631">
    <property type="entry name" value="CD2/SLAM_rcpt"/>
</dbReference>
<evidence type="ECO:0000256" key="7">
    <source>
        <dbReference type="SAM" id="SignalP"/>
    </source>
</evidence>
<dbReference type="SUPFAM" id="SSF48726">
    <property type="entry name" value="Immunoglobulin"/>
    <property type="match status" value="1"/>
</dbReference>
<dbReference type="PANTHER" id="PTHR12080">
    <property type="entry name" value="SIGNALING LYMPHOCYTIC ACTIVATION MOLECULE"/>
    <property type="match status" value="1"/>
</dbReference>
<gene>
    <name evidence="9" type="primary">LOC102373081</name>
</gene>
<feature type="chain" id="PRO_5010571381" evidence="7">
    <location>
        <begin position="20"/>
        <end position="316"/>
    </location>
</feature>
<feature type="region of interest" description="Disordered" evidence="5">
    <location>
        <begin position="249"/>
        <end position="316"/>
    </location>
</feature>
<dbReference type="GO" id="GO:0016020">
    <property type="term" value="C:membrane"/>
    <property type="evidence" value="ECO:0007669"/>
    <property type="project" value="UniProtKB-SubCell"/>
</dbReference>
<feature type="signal peptide" evidence="7">
    <location>
        <begin position="1"/>
        <end position="19"/>
    </location>
</feature>
<keyword evidence="8" id="KW-1185">Reference proteome</keyword>
<evidence type="ECO:0000256" key="2">
    <source>
        <dbReference type="ARBA" id="ARBA00022729"/>
    </source>
</evidence>
<dbReference type="eggNOG" id="ENOG502SB68">
    <property type="taxonomic scope" value="Eukaryota"/>
</dbReference>
<dbReference type="Proteomes" id="UP000189705">
    <property type="component" value="Unplaced"/>
</dbReference>
<reference evidence="9" key="1">
    <citation type="submission" date="2025-08" db="UniProtKB">
        <authorList>
            <consortium name="RefSeq"/>
        </authorList>
    </citation>
    <scope>IDENTIFICATION</scope>
</reference>
<keyword evidence="4" id="KW-0325">Glycoprotein</keyword>
<name>A0A1U7S6W2_ALLSI</name>